<reference evidence="1 2" key="1">
    <citation type="submission" date="2014-11" db="EMBL/GenBank/DDBJ databases">
        <title>Symbiosis island explosion on the genome of extra-slow-growing strains of soybean bradyrhizobia with massive insertion sequences.</title>
        <authorList>
            <person name="Iida T."/>
            <person name="Minamisawa K."/>
        </authorList>
    </citation>
    <scope>NUCLEOTIDE SEQUENCE [LARGE SCALE GENOMIC DNA]</scope>
    <source>
        <strain evidence="1 2">NK6</strain>
    </source>
</reference>
<gene>
    <name evidence="1" type="ORF">NK6_1257</name>
</gene>
<organism evidence="1 2">
    <name type="scientific">Bradyrhizobium diazoefficiens</name>
    <dbReference type="NCBI Taxonomy" id="1355477"/>
    <lineage>
        <taxon>Bacteria</taxon>
        <taxon>Pseudomonadati</taxon>
        <taxon>Pseudomonadota</taxon>
        <taxon>Alphaproteobacteria</taxon>
        <taxon>Hyphomicrobiales</taxon>
        <taxon>Nitrobacteraceae</taxon>
        <taxon>Bradyrhizobium</taxon>
    </lineage>
</organism>
<protein>
    <submittedName>
        <fullName evidence="1">Uncharacterized protein</fullName>
    </submittedName>
</protein>
<evidence type="ECO:0000313" key="2">
    <source>
        <dbReference type="Proteomes" id="UP000063308"/>
    </source>
</evidence>
<evidence type="ECO:0000313" key="1">
    <source>
        <dbReference type="EMBL" id="BAR54442.1"/>
    </source>
</evidence>
<dbReference type="AlphaFoldDB" id="A0A0E4BL26"/>
<dbReference type="Proteomes" id="UP000063308">
    <property type="component" value="Chromosome"/>
</dbReference>
<proteinExistence type="predicted"/>
<dbReference type="EMBL" id="AP014685">
    <property type="protein sequence ID" value="BAR54442.1"/>
    <property type="molecule type" value="Genomic_DNA"/>
</dbReference>
<name>A0A0E4BL26_9BRAD</name>
<accession>A0A0E4BL26</accession>
<sequence length="62" mass="7221">MQEYFRVSTPSVHQMVLTLQRACLVRRPPRTSRSIEILVDPKLLPELLCPQDQPVIINVQCY</sequence>